<dbReference type="InterPro" id="IPR032508">
    <property type="entry name" value="FecR_C"/>
</dbReference>
<feature type="domain" description="Protein FecR C-terminal" evidence="3">
    <location>
        <begin position="315"/>
        <end position="382"/>
    </location>
</feature>
<name>A0A1G7ET56_9FLAO</name>
<keyword evidence="1" id="KW-0472">Membrane</keyword>
<dbReference type="PANTHER" id="PTHR30273:SF2">
    <property type="entry name" value="PROTEIN FECR"/>
    <property type="match status" value="1"/>
</dbReference>
<protein>
    <submittedName>
        <fullName evidence="4">FecR family protein</fullName>
    </submittedName>
</protein>
<dbReference type="Pfam" id="PF04773">
    <property type="entry name" value="FecR"/>
    <property type="match status" value="1"/>
</dbReference>
<dbReference type="eggNOG" id="COG3712">
    <property type="taxonomic scope" value="Bacteria"/>
</dbReference>
<dbReference type="EMBL" id="FNBD01000002">
    <property type="protein sequence ID" value="SDE66844.1"/>
    <property type="molecule type" value="Genomic_DNA"/>
</dbReference>
<evidence type="ECO:0000259" key="3">
    <source>
        <dbReference type="Pfam" id="PF16344"/>
    </source>
</evidence>
<reference evidence="5" key="1">
    <citation type="submission" date="2016-10" db="EMBL/GenBank/DDBJ databases">
        <authorList>
            <person name="Varghese N."/>
            <person name="Submissions S."/>
        </authorList>
    </citation>
    <scope>NUCLEOTIDE SEQUENCE [LARGE SCALE GENOMIC DNA]</scope>
    <source>
        <strain evidence="5">DSM 24729</strain>
    </source>
</reference>
<organism evidence="4 5">
    <name type="scientific">Cellulophaga baltica</name>
    <dbReference type="NCBI Taxonomy" id="76594"/>
    <lineage>
        <taxon>Bacteria</taxon>
        <taxon>Pseudomonadati</taxon>
        <taxon>Bacteroidota</taxon>
        <taxon>Flavobacteriia</taxon>
        <taxon>Flavobacteriales</taxon>
        <taxon>Flavobacteriaceae</taxon>
        <taxon>Cellulophaga</taxon>
    </lineage>
</organism>
<sequence length="387" mass="43627">MKNSQLNNIEISKFLNNTLSPNELNLFKEKLEVSDNVALLKKFIIVNHLFEVENVHFDSDAAFEKFLAKKIAYNSSTENSFFKTNKSYLYAAAIALFVLGLSILIYTNNAIYTTEVSDQVVLKLGSGETKAIDETESNKIFNKKGEVVAVQKGNSILYNYSVNKELLAVEINEIYVPYGKRMEVVLSDGTRVYLNSGSKLIYPTFFNKDKKRIVELKGEAYFNVAKKDSNNRFVVNTKNFETTVLGTEFNISSYDNDVSNDVVLVEGAVSISSSADGDTEFFLAPGEQFNYTTNAPGSVVSVDVQSHIAWLDGVLVFENESFDVIVKKLERFYNVSIENNYDTLLNEKFTGQFDLESIEDVLTTFKNTMPFKFEINNQKVVINPLNS</sequence>
<dbReference type="Gene3D" id="2.60.120.1440">
    <property type="match status" value="1"/>
</dbReference>
<proteinExistence type="predicted"/>
<dbReference type="GO" id="GO:0016989">
    <property type="term" value="F:sigma factor antagonist activity"/>
    <property type="evidence" value="ECO:0007669"/>
    <property type="project" value="TreeGrafter"/>
</dbReference>
<evidence type="ECO:0000256" key="1">
    <source>
        <dbReference type="SAM" id="Phobius"/>
    </source>
</evidence>
<dbReference type="PANTHER" id="PTHR30273">
    <property type="entry name" value="PERIPLASMIC SIGNAL SENSOR AND SIGMA FACTOR ACTIVATOR FECR-RELATED"/>
    <property type="match status" value="1"/>
</dbReference>
<keyword evidence="1" id="KW-0812">Transmembrane</keyword>
<dbReference type="Pfam" id="PF16344">
    <property type="entry name" value="FecR_C"/>
    <property type="match status" value="1"/>
</dbReference>
<keyword evidence="1" id="KW-1133">Transmembrane helix</keyword>
<feature type="transmembrane region" description="Helical" evidence="1">
    <location>
        <begin position="88"/>
        <end position="107"/>
    </location>
</feature>
<evidence type="ECO:0000259" key="2">
    <source>
        <dbReference type="Pfam" id="PF04773"/>
    </source>
</evidence>
<accession>A0A1G7ET56</accession>
<dbReference type="AlphaFoldDB" id="A0A1G7ET56"/>
<dbReference type="Proteomes" id="UP000182114">
    <property type="component" value="Unassembled WGS sequence"/>
</dbReference>
<dbReference type="RefSeq" id="WP_074537669.1">
    <property type="nucleotide sequence ID" value="NZ_FNBD01000002.1"/>
</dbReference>
<dbReference type="Gene3D" id="3.55.50.30">
    <property type="match status" value="1"/>
</dbReference>
<dbReference type="InterPro" id="IPR012373">
    <property type="entry name" value="Ferrdict_sens_TM"/>
</dbReference>
<gene>
    <name evidence="4" type="ORF">SAMN04487992_102494</name>
</gene>
<keyword evidence="5" id="KW-1185">Reference proteome</keyword>
<dbReference type="InterPro" id="IPR006860">
    <property type="entry name" value="FecR"/>
</dbReference>
<evidence type="ECO:0000313" key="5">
    <source>
        <dbReference type="Proteomes" id="UP000182114"/>
    </source>
</evidence>
<evidence type="ECO:0000313" key="4">
    <source>
        <dbReference type="EMBL" id="SDE66844.1"/>
    </source>
</evidence>
<feature type="domain" description="FecR protein" evidence="2">
    <location>
        <begin position="176"/>
        <end position="269"/>
    </location>
</feature>